<dbReference type="SUPFAM" id="SSF50129">
    <property type="entry name" value="GroES-like"/>
    <property type="match status" value="1"/>
</dbReference>
<dbReference type="InterPro" id="IPR036291">
    <property type="entry name" value="NAD(P)-bd_dom_sf"/>
</dbReference>
<reference evidence="2 3" key="1">
    <citation type="submission" date="2018-05" db="EMBL/GenBank/DDBJ databases">
        <title>Streptomyces venezuelae.</title>
        <authorList>
            <person name="Kim W."/>
            <person name="Lee N."/>
            <person name="Cho B.-K."/>
        </authorList>
    </citation>
    <scope>NUCLEOTIDE SEQUENCE [LARGE SCALE GENOMIC DNA]</scope>
    <source>
        <strain evidence="2 3">ATCC 14584</strain>
    </source>
</reference>
<organism evidence="2 3">
    <name type="scientific">Streptomyces venezuelae</name>
    <dbReference type="NCBI Taxonomy" id="54571"/>
    <lineage>
        <taxon>Bacteria</taxon>
        <taxon>Bacillati</taxon>
        <taxon>Actinomycetota</taxon>
        <taxon>Actinomycetes</taxon>
        <taxon>Kitasatosporales</taxon>
        <taxon>Streptomycetaceae</taxon>
        <taxon>Streptomyces</taxon>
    </lineage>
</organism>
<dbReference type="InterPro" id="IPR052585">
    <property type="entry name" value="Lipid_raft_assoc_Zn_ADH"/>
</dbReference>
<dbReference type="InterPro" id="IPR013154">
    <property type="entry name" value="ADH-like_N"/>
</dbReference>
<sequence length="303" mass="31089">MRASTLPRYGGPELLTVAELPRPTPGPGQILVRVAASAVNPVDLEVRSGSHAQNVRHGFPMILGWDLSGVVEECGTGVDRFTAGDRVVAMSAQMATGAGTHAQYVALDAELAAKAPRTAELPDAAALPLAGLTAHQALEALAPQAGATLLVTGATGAVGGFAVQLAVSRGFKVLAYGRPGDADRLTALGAHETYSDERPVPPGAADCLLETAGLPGSIAGVRDGGRAVSIVPKAPPVAERGIDVRMSFVEQDGRRLEELSALVDEGVLTLRVAETFPLAGVGEAHRRLAAGGSRGKLLISPWD</sequence>
<dbReference type="CDD" id="cd05289">
    <property type="entry name" value="MDR_like_2"/>
    <property type="match status" value="1"/>
</dbReference>
<evidence type="ECO:0000313" key="2">
    <source>
        <dbReference type="EMBL" id="QES34836.1"/>
    </source>
</evidence>
<dbReference type="RefSeq" id="WP_150216976.1">
    <property type="nucleotide sequence ID" value="NZ_CP029192.1"/>
</dbReference>
<dbReference type="PANTHER" id="PTHR43482">
    <property type="entry name" value="PROTEIN AST1-RELATED"/>
    <property type="match status" value="1"/>
</dbReference>
<accession>A0A5P2BWL2</accession>
<evidence type="ECO:0000313" key="3">
    <source>
        <dbReference type="Proteomes" id="UP000322927"/>
    </source>
</evidence>
<dbReference type="AlphaFoldDB" id="A0A5P2BWL2"/>
<evidence type="ECO:0000259" key="1">
    <source>
        <dbReference type="SMART" id="SM00829"/>
    </source>
</evidence>
<dbReference type="GO" id="GO:0016491">
    <property type="term" value="F:oxidoreductase activity"/>
    <property type="evidence" value="ECO:0007669"/>
    <property type="project" value="InterPro"/>
</dbReference>
<protein>
    <submittedName>
        <fullName evidence="2">NADP-dependent oxidoreductase</fullName>
    </submittedName>
</protein>
<dbReference type="Gene3D" id="3.40.50.720">
    <property type="entry name" value="NAD(P)-binding Rossmann-like Domain"/>
    <property type="match status" value="1"/>
</dbReference>
<feature type="domain" description="Enoyl reductase (ER)" evidence="1">
    <location>
        <begin position="10"/>
        <end position="299"/>
    </location>
</feature>
<dbReference type="SMART" id="SM00829">
    <property type="entry name" value="PKS_ER"/>
    <property type="match status" value="1"/>
</dbReference>
<dbReference type="SUPFAM" id="SSF51735">
    <property type="entry name" value="NAD(P)-binding Rossmann-fold domains"/>
    <property type="match status" value="1"/>
</dbReference>
<dbReference type="Pfam" id="PF13602">
    <property type="entry name" value="ADH_zinc_N_2"/>
    <property type="match status" value="1"/>
</dbReference>
<dbReference type="Proteomes" id="UP000322927">
    <property type="component" value="Chromosome"/>
</dbReference>
<dbReference type="OrthoDB" id="9787435at2"/>
<dbReference type="InterPro" id="IPR011032">
    <property type="entry name" value="GroES-like_sf"/>
</dbReference>
<dbReference type="Pfam" id="PF08240">
    <property type="entry name" value="ADH_N"/>
    <property type="match status" value="1"/>
</dbReference>
<dbReference type="PANTHER" id="PTHR43482:SF1">
    <property type="entry name" value="PROTEIN AST1-RELATED"/>
    <property type="match status" value="1"/>
</dbReference>
<dbReference type="EMBL" id="CP029192">
    <property type="protein sequence ID" value="QES34836.1"/>
    <property type="molecule type" value="Genomic_DNA"/>
</dbReference>
<gene>
    <name evidence="2" type="ORF">DEJ48_16760</name>
</gene>
<dbReference type="InterPro" id="IPR020843">
    <property type="entry name" value="ER"/>
</dbReference>
<dbReference type="Gene3D" id="3.90.180.10">
    <property type="entry name" value="Medium-chain alcohol dehydrogenases, catalytic domain"/>
    <property type="match status" value="1"/>
</dbReference>
<name>A0A5P2BWL2_STRVZ</name>
<proteinExistence type="predicted"/>